<organism evidence="2 3">
    <name type="scientific">Corynebacterium pseudokroppenstedtii</name>
    <dbReference type="NCBI Taxonomy" id="2804917"/>
    <lineage>
        <taxon>Bacteria</taxon>
        <taxon>Bacillati</taxon>
        <taxon>Actinomycetota</taxon>
        <taxon>Actinomycetes</taxon>
        <taxon>Mycobacteriales</taxon>
        <taxon>Corynebacteriaceae</taxon>
        <taxon>Corynebacterium</taxon>
    </lineage>
</organism>
<dbReference type="Proteomes" id="UP001174314">
    <property type="component" value="Chromosome"/>
</dbReference>
<evidence type="ECO:0000259" key="1">
    <source>
        <dbReference type="Pfam" id="PF06114"/>
    </source>
</evidence>
<name>A0AAU0PYR0_9CORY</name>
<dbReference type="Gene3D" id="1.10.10.2910">
    <property type="match status" value="1"/>
</dbReference>
<dbReference type="EMBL" id="CP137757">
    <property type="protein sequence ID" value="WPF24396.1"/>
    <property type="molecule type" value="Genomic_DNA"/>
</dbReference>
<protein>
    <submittedName>
        <fullName evidence="2">ImmA/IrrE family metallo-endopeptidase</fullName>
    </submittedName>
</protein>
<gene>
    <name evidence="2" type="ORF">Q0N40_07545</name>
</gene>
<proteinExistence type="predicted"/>
<evidence type="ECO:0000313" key="3">
    <source>
        <dbReference type="Proteomes" id="UP001174314"/>
    </source>
</evidence>
<reference evidence="2 3" key="1">
    <citation type="submission" date="2023-10" db="EMBL/GenBank/DDBJ databases">
        <title>complete genome sequence of Corynebacterium pseudokroppenstedtii P15-C1.</title>
        <authorList>
            <person name="Bruggemann H."/>
            <person name="Poehlein A."/>
        </authorList>
    </citation>
    <scope>NUCLEOTIDE SEQUENCE [LARGE SCALE GENOMIC DNA]</scope>
    <source>
        <strain evidence="2 3">P15_C1</strain>
    </source>
</reference>
<sequence>MMTTQMAPNLEMLAAIHGITITTHTGGEKGRWHSDTRTISLRKDLHPTLRYCTLAHELGHALNNHDSRTEAWLRGRQEREADIFAANVLIDPTEYKNAELLYGPHPGAIAQELGVTNHLVTVWRNTHHTATSHT</sequence>
<dbReference type="KEGG" id="cpsk:Q0N40_07545"/>
<accession>A0AAU0PYR0</accession>
<feature type="domain" description="IrrE N-terminal-like" evidence="1">
    <location>
        <begin position="17"/>
        <end position="116"/>
    </location>
</feature>
<dbReference type="AlphaFoldDB" id="A0AAU0PYR0"/>
<keyword evidence="3" id="KW-1185">Reference proteome</keyword>
<dbReference type="RefSeq" id="WP_237786126.1">
    <property type="nucleotide sequence ID" value="NZ_CP137757.1"/>
</dbReference>
<dbReference type="Pfam" id="PF06114">
    <property type="entry name" value="Peptidase_M78"/>
    <property type="match status" value="1"/>
</dbReference>
<evidence type="ECO:0000313" key="2">
    <source>
        <dbReference type="EMBL" id="WPF24396.1"/>
    </source>
</evidence>
<dbReference type="InterPro" id="IPR010359">
    <property type="entry name" value="IrrE_HExxH"/>
</dbReference>